<organism evidence="4 5">
    <name type="scientific">Niveibacterium microcysteis</name>
    <dbReference type="NCBI Taxonomy" id="2811415"/>
    <lineage>
        <taxon>Bacteria</taxon>
        <taxon>Pseudomonadati</taxon>
        <taxon>Pseudomonadota</taxon>
        <taxon>Betaproteobacteria</taxon>
        <taxon>Rhodocyclales</taxon>
        <taxon>Rhodocyclaceae</taxon>
        <taxon>Niveibacterium</taxon>
    </lineage>
</organism>
<dbReference type="InterPro" id="IPR016181">
    <property type="entry name" value="Acyl_CoA_acyltransferase"/>
</dbReference>
<evidence type="ECO:0000259" key="3">
    <source>
        <dbReference type="PROSITE" id="PS51186"/>
    </source>
</evidence>
<evidence type="ECO:0000313" key="5">
    <source>
        <dbReference type="Proteomes" id="UP000663570"/>
    </source>
</evidence>
<sequence>MAAAFDPRSVPEALRDARDALAAQAEDAGLNATHVREQALVDGWLVRFANSRAKRARCVNAIGDGRMPIDERIERAAALLAAAGLPLTFRITPFSQPQGLDAALAERGFVAFEESRVMYRTLEVGTAPASALPLHEVGPREFADKAGRLYGDAPERIAVDVERAVSFAGTGIRLLMGERDAPVAAGCVLLDGSMAGLYGVHTQAEMRGRGYAATLIEMLLQRAQNAGARYACLQVGAGNAVARALYQRLGFSDCYAYWYRAREIE</sequence>
<dbReference type="RefSeq" id="WP_206254617.1">
    <property type="nucleotide sequence ID" value="NZ_CP071060.1"/>
</dbReference>
<dbReference type="PANTHER" id="PTHR43420">
    <property type="entry name" value="ACETYLTRANSFERASE"/>
    <property type="match status" value="1"/>
</dbReference>
<evidence type="ECO:0000256" key="2">
    <source>
        <dbReference type="ARBA" id="ARBA00023315"/>
    </source>
</evidence>
<evidence type="ECO:0000256" key="1">
    <source>
        <dbReference type="ARBA" id="ARBA00022679"/>
    </source>
</evidence>
<reference evidence="4 5" key="1">
    <citation type="submission" date="2021-02" db="EMBL/GenBank/DDBJ databases">
        <title>Niveibacterium changnyeongensis HC41.</title>
        <authorList>
            <person name="Kang M."/>
        </authorList>
    </citation>
    <scope>NUCLEOTIDE SEQUENCE [LARGE SCALE GENOMIC DNA]</scope>
    <source>
        <strain evidence="4 5">HC41</strain>
    </source>
</reference>
<dbReference type="InterPro" id="IPR000182">
    <property type="entry name" value="GNAT_dom"/>
</dbReference>
<dbReference type="EMBL" id="CP071060">
    <property type="protein sequence ID" value="QSI77060.1"/>
    <property type="molecule type" value="Genomic_DNA"/>
</dbReference>
<accession>A0ABX7M5L9</accession>
<keyword evidence="1" id="KW-0808">Transferase</keyword>
<proteinExistence type="predicted"/>
<dbReference type="Pfam" id="PF00583">
    <property type="entry name" value="Acetyltransf_1"/>
    <property type="match status" value="1"/>
</dbReference>
<dbReference type="SUPFAM" id="SSF55729">
    <property type="entry name" value="Acyl-CoA N-acyltransferases (Nat)"/>
    <property type="match status" value="1"/>
</dbReference>
<feature type="domain" description="N-acetyltransferase" evidence="3">
    <location>
        <begin position="117"/>
        <end position="265"/>
    </location>
</feature>
<keyword evidence="5" id="KW-1185">Reference proteome</keyword>
<dbReference type="PROSITE" id="PS51186">
    <property type="entry name" value="GNAT"/>
    <property type="match status" value="1"/>
</dbReference>
<name>A0ABX7M5L9_9RHOO</name>
<protein>
    <submittedName>
        <fullName evidence="4">GNAT family N-acetyltransferase</fullName>
    </submittedName>
</protein>
<dbReference type="Gene3D" id="3.40.630.30">
    <property type="match status" value="1"/>
</dbReference>
<gene>
    <name evidence="4" type="ORF">JY500_21875</name>
</gene>
<dbReference type="InterPro" id="IPR050680">
    <property type="entry name" value="YpeA/RimI_acetyltransf"/>
</dbReference>
<dbReference type="Proteomes" id="UP000663570">
    <property type="component" value="Chromosome"/>
</dbReference>
<evidence type="ECO:0000313" key="4">
    <source>
        <dbReference type="EMBL" id="QSI77060.1"/>
    </source>
</evidence>
<keyword evidence="2" id="KW-0012">Acyltransferase</keyword>